<keyword evidence="2" id="KW-1185">Reference proteome</keyword>
<organism evidence="1 2">
    <name type="scientific">Homarus americanus</name>
    <name type="common">American lobster</name>
    <dbReference type="NCBI Taxonomy" id="6706"/>
    <lineage>
        <taxon>Eukaryota</taxon>
        <taxon>Metazoa</taxon>
        <taxon>Ecdysozoa</taxon>
        <taxon>Arthropoda</taxon>
        <taxon>Crustacea</taxon>
        <taxon>Multicrustacea</taxon>
        <taxon>Malacostraca</taxon>
        <taxon>Eumalacostraca</taxon>
        <taxon>Eucarida</taxon>
        <taxon>Decapoda</taxon>
        <taxon>Pleocyemata</taxon>
        <taxon>Astacidea</taxon>
        <taxon>Nephropoidea</taxon>
        <taxon>Nephropidae</taxon>
        <taxon>Homarus</taxon>
    </lineage>
</organism>
<dbReference type="Gene3D" id="1.20.1280.130">
    <property type="match status" value="1"/>
</dbReference>
<dbReference type="Proteomes" id="UP000747542">
    <property type="component" value="Unassembled WGS sequence"/>
</dbReference>
<comment type="caution">
    <text evidence="1">The sequence shown here is derived from an EMBL/GenBank/DDBJ whole genome shotgun (WGS) entry which is preliminary data.</text>
</comment>
<proteinExistence type="predicted"/>
<reference evidence="1" key="1">
    <citation type="journal article" date="2021" name="Sci. Adv.">
        <title>The American lobster genome reveals insights on longevity, neural, and immune adaptations.</title>
        <authorList>
            <person name="Polinski J.M."/>
            <person name="Zimin A.V."/>
            <person name="Clark K.F."/>
            <person name="Kohn A.B."/>
            <person name="Sadowski N."/>
            <person name="Timp W."/>
            <person name="Ptitsyn A."/>
            <person name="Khanna P."/>
            <person name="Romanova D.Y."/>
            <person name="Williams P."/>
            <person name="Greenwood S.J."/>
            <person name="Moroz L.L."/>
            <person name="Walt D.R."/>
            <person name="Bodnar A.G."/>
        </authorList>
    </citation>
    <scope>NUCLEOTIDE SEQUENCE</scope>
    <source>
        <strain evidence="1">GMGI-L3</strain>
    </source>
</reference>
<sequence length="113" mass="12643">MSDTLERQLATWEARSPVPSSAFNGILKAITKLHEAISGVLPPPQKYQLFEKITAVLKEKLKIHLVRLNVSSVGPQSWVVTSELTFYFNHLEGLGLNGLVTQEEFTTGLWPPR</sequence>
<accession>A0A8J5NCK6</accession>
<dbReference type="EMBL" id="JAHLQT010001931">
    <property type="protein sequence ID" value="KAG7177535.1"/>
    <property type="molecule type" value="Genomic_DNA"/>
</dbReference>
<protein>
    <submittedName>
        <fullName evidence="1">Vacuolar protein sorting-associated protein 54-like 2</fullName>
    </submittedName>
</protein>
<evidence type="ECO:0000313" key="1">
    <source>
        <dbReference type="EMBL" id="KAG7177535.1"/>
    </source>
</evidence>
<name>A0A8J5NCK6_HOMAM</name>
<gene>
    <name evidence="1" type="primary">VPS54-L2</name>
    <name evidence="1" type="ORF">Hamer_G008169</name>
</gene>
<dbReference type="AlphaFoldDB" id="A0A8J5NCK6"/>
<evidence type="ECO:0000313" key="2">
    <source>
        <dbReference type="Proteomes" id="UP000747542"/>
    </source>
</evidence>